<sequence>MPTTNYRNCTLCRVMRGFAFGGLGAAAAGYGAIWFGAEKQDAVLYALFGAIALTAYMNRKRPEQK</sequence>
<feature type="transmembrane region" description="Helical" evidence="1">
    <location>
        <begin position="17"/>
        <end position="36"/>
    </location>
</feature>
<dbReference type="EMBL" id="QFXE01000005">
    <property type="protein sequence ID" value="RDH87726.1"/>
    <property type="molecule type" value="Genomic_DNA"/>
</dbReference>
<gene>
    <name evidence="2" type="ORF">DIZ78_04035</name>
</gene>
<proteinExistence type="predicted"/>
<feature type="transmembrane region" description="Helical" evidence="1">
    <location>
        <begin position="42"/>
        <end position="58"/>
    </location>
</feature>
<keyword evidence="1" id="KW-0812">Transmembrane</keyword>
<evidence type="ECO:0000313" key="3">
    <source>
        <dbReference type="Proteomes" id="UP000254771"/>
    </source>
</evidence>
<evidence type="ECO:0000313" key="2">
    <source>
        <dbReference type="EMBL" id="RDH87726.1"/>
    </source>
</evidence>
<dbReference type="Proteomes" id="UP000254771">
    <property type="component" value="Unassembled WGS sequence"/>
</dbReference>
<keyword evidence="1" id="KW-0472">Membrane</keyword>
<accession>A0A370DRM9</accession>
<name>A0A370DRM9_9GAMM</name>
<comment type="caution">
    <text evidence="2">The sequence shown here is derived from an EMBL/GenBank/DDBJ whole genome shotgun (WGS) entry which is preliminary data.</text>
</comment>
<protein>
    <submittedName>
        <fullName evidence="2">Uncharacterized protein</fullName>
    </submittedName>
</protein>
<keyword evidence="1" id="KW-1133">Transmembrane helix</keyword>
<organism evidence="2 3">
    <name type="scientific">endosymbiont of Escarpia spicata</name>
    <dbReference type="NCBI Taxonomy" id="2200908"/>
    <lineage>
        <taxon>Bacteria</taxon>
        <taxon>Pseudomonadati</taxon>
        <taxon>Pseudomonadota</taxon>
        <taxon>Gammaproteobacteria</taxon>
        <taxon>sulfur-oxidizing symbionts</taxon>
    </lineage>
</organism>
<dbReference type="AlphaFoldDB" id="A0A370DRM9"/>
<evidence type="ECO:0000256" key="1">
    <source>
        <dbReference type="SAM" id="Phobius"/>
    </source>
</evidence>
<reference evidence="2 3" key="1">
    <citation type="journal article" date="2018" name="ISME J.">
        <title>Endosymbiont genomes yield clues of tubeworm success.</title>
        <authorList>
            <person name="Li Y."/>
            <person name="Liles M.R."/>
            <person name="Halanych K.M."/>
        </authorList>
    </citation>
    <scope>NUCLEOTIDE SEQUENCE [LARGE SCALE GENOMIC DNA]</scope>
    <source>
        <strain evidence="2">A1462</strain>
    </source>
</reference>
<keyword evidence="3" id="KW-1185">Reference proteome</keyword>